<name>A0A087EK19_9BIFI</name>
<dbReference type="EMBL" id="JGZU01000003">
    <property type="protein sequence ID" value="KFJ08120.1"/>
    <property type="molecule type" value="Genomic_DNA"/>
</dbReference>
<organism evidence="1 2">
    <name type="scientific">Bifidobacterium tsurumiense</name>
    <dbReference type="NCBI Taxonomy" id="356829"/>
    <lineage>
        <taxon>Bacteria</taxon>
        <taxon>Bacillati</taxon>
        <taxon>Actinomycetota</taxon>
        <taxon>Actinomycetes</taxon>
        <taxon>Bifidobacteriales</taxon>
        <taxon>Bifidobacteriaceae</taxon>
        <taxon>Bifidobacterium</taxon>
    </lineage>
</organism>
<evidence type="ECO:0000313" key="2">
    <source>
        <dbReference type="Proteomes" id="UP000029080"/>
    </source>
</evidence>
<dbReference type="RefSeq" id="WP_026642897.1">
    <property type="nucleotide sequence ID" value="NZ_JAXEUP010000068.1"/>
</dbReference>
<dbReference type="OrthoDB" id="9812601at2"/>
<reference evidence="1 2" key="1">
    <citation type="submission" date="2014-03" db="EMBL/GenBank/DDBJ databases">
        <title>Genomics of Bifidobacteria.</title>
        <authorList>
            <person name="Ventura M."/>
            <person name="Milani C."/>
            <person name="Lugli G.A."/>
        </authorList>
    </citation>
    <scope>NUCLEOTIDE SEQUENCE [LARGE SCALE GENOMIC DNA]</scope>
    <source>
        <strain evidence="1 2">JCM 13495</strain>
    </source>
</reference>
<evidence type="ECO:0000313" key="1">
    <source>
        <dbReference type="EMBL" id="KFJ08120.1"/>
    </source>
</evidence>
<keyword evidence="2" id="KW-1185">Reference proteome</keyword>
<dbReference type="Proteomes" id="UP000029080">
    <property type="component" value="Unassembled WGS sequence"/>
</dbReference>
<dbReference type="SUPFAM" id="SSF47598">
    <property type="entry name" value="Ribbon-helix-helix"/>
    <property type="match status" value="1"/>
</dbReference>
<protein>
    <submittedName>
        <fullName evidence="1">Uncharacterized protein</fullName>
    </submittedName>
</protein>
<proteinExistence type="predicted"/>
<dbReference type="eggNOG" id="COG4877">
    <property type="taxonomic scope" value="Bacteria"/>
</dbReference>
<dbReference type="Gene3D" id="1.10.1220.10">
    <property type="entry name" value="Met repressor-like"/>
    <property type="match status" value="1"/>
</dbReference>
<dbReference type="InterPro" id="IPR013321">
    <property type="entry name" value="Arc_rbn_hlx_hlx"/>
</dbReference>
<comment type="caution">
    <text evidence="1">The sequence shown here is derived from an EMBL/GenBank/DDBJ whole genome shotgun (WGS) entry which is preliminary data.</text>
</comment>
<gene>
    <name evidence="1" type="ORF">BITS_0444</name>
</gene>
<accession>A0A087EK19</accession>
<dbReference type="AlphaFoldDB" id="A0A087EK19"/>
<dbReference type="InterPro" id="IPR010985">
    <property type="entry name" value="Ribbon_hlx_hlx"/>
</dbReference>
<sequence length="66" mass="7577">MAGKKQYPLRVNPEIWAAVERWANDELRSVNGQMEYIIQDALRRAGRLPKNAKPGKTNARRTPSQE</sequence>
<dbReference type="GO" id="GO:0006355">
    <property type="term" value="P:regulation of DNA-templated transcription"/>
    <property type="evidence" value="ECO:0007669"/>
    <property type="project" value="InterPro"/>
</dbReference>
<dbReference type="STRING" id="356829.BITS_0444"/>